<protein>
    <submittedName>
        <fullName evidence="1">Uncharacterized protein</fullName>
    </submittedName>
</protein>
<accession>A0A0D9NJ54</accession>
<name>A0A0D9NJ54_METAN</name>
<dbReference type="OrthoDB" id="5352472at2759"/>
<evidence type="ECO:0000313" key="1">
    <source>
        <dbReference type="EMBL" id="KJK73931.1"/>
    </source>
</evidence>
<evidence type="ECO:0000313" key="2">
    <source>
        <dbReference type="Proteomes" id="UP000054544"/>
    </source>
</evidence>
<reference evidence="2" key="1">
    <citation type="journal article" date="2014" name="BMC Genomics">
        <title>The genome sequence of the biocontrol fungus Metarhizium anisopliae and comparative genomics of Metarhizium species.</title>
        <authorList>
            <person name="Pattemore J.A."/>
            <person name="Hane J.K."/>
            <person name="Williams A.H."/>
            <person name="Wilson B.A."/>
            <person name="Stodart B.J."/>
            <person name="Ash G.J."/>
        </authorList>
    </citation>
    <scope>NUCLEOTIDE SEQUENCE [LARGE SCALE GENOMIC DNA]</scope>
    <source>
        <strain evidence="2">BRIP 53293</strain>
    </source>
</reference>
<dbReference type="Proteomes" id="UP000054544">
    <property type="component" value="Unassembled WGS sequence"/>
</dbReference>
<sequence>MPVQLLPASAAAFAPRASSVDVVLGSKVEPWLTQTLKRVNRKRVNRDTGRLKNVPQHQRCLVEILSSPNAIWTLASLMLPKFPEAEMPQEPLQKLFSYQLVHVEAYVVHVDMVLRNEVAYKLTDNTIDTLVEYHKKIHSVDAKANTHDWSEKEQQSKKLHEDFVQAVNKFVYRTPVSALEGLEDEGTGELLCGKSEEVKNNLFGLMKPLLPPPPRVVDVVRQPPLLQSSPVNNMWSQPTMHSSVPAVELWRVLPSSPSVTSMSAEFDTAVWATTGMSEVQISSPTPAYTLPLPSMLVSSQCGVSVGMRHEWHE</sequence>
<organism evidence="1 2">
    <name type="scientific">Metarhizium anisopliae BRIP 53293</name>
    <dbReference type="NCBI Taxonomy" id="1291518"/>
    <lineage>
        <taxon>Eukaryota</taxon>
        <taxon>Fungi</taxon>
        <taxon>Dikarya</taxon>
        <taxon>Ascomycota</taxon>
        <taxon>Pezizomycotina</taxon>
        <taxon>Sordariomycetes</taxon>
        <taxon>Hypocreomycetidae</taxon>
        <taxon>Hypocreales</taxon>
        <taxon>Clavicipitaceae</taxon>
        <taxon>Metarhizium</taxon>
    </lineage>
</organism>
<dbReference type="AlphaFoldDB" id="A0A0D9NJ54"/>
<gene>
    <name evidence="1" type="ORF">H634G_10792</name>
</gene>
<proteinExistence type="predicted"/>
<dbReference type="STRING" id="1291518.A0A0D9NJ54"/>
<keyword evidence="2" id="KW-1185">Reference proteome</keyword>
<dbReference type="EMBL" id="KE384769">
    <property type="protein sequence ID" value="KJK73931.1"/>
    <property type="molecule type" value="Genomic_DNA"/>
</dbReference>